<comment type="similarity">
    <text evidence="2">Belongs to the helicase family. RLR subfamily.</text>
</comment>
<protein>
    <recommendedName>
        <fullName evidence="3">RNA helicase</fullName>
        <ecNumber evidence="3">3.6.4.13</ecNumber>
    </recommendedName>
</protein>
<dbReference type="GO" id="GO:0005524">
    <property type="term" value="F:ATP binding"/>
    <property type="evidence" value="ECO:0007669"/>
    <property type="project" value="UniProtKB-KW"/>
</dbReference>
<keyword evidence="9 19" id="KW-0347">Helicase</keyword>
<dbReference type="GO" id="GO:0003725">
    <property type="term" value="F:double-stranded RNA binding"/>
    <property type="evidence" value="ECO:0007669"/>
    <property type="project" value="TreeGrafter"/>
</dbReference>
<dbReference type="Pfam" id="PF18119">
    <property type="entry name" value="RIG-I_C"/>
    <property type="match status" value="1"/>
</dbReference>
<dbReference type="GO" id="GO:0140374">
    <property type="term" value="P:antiviral innate immune response"/>
    <property type="evidence" value="ECO:0007669"/>
    <property type="project" value="TreeGrafter"/>
</dbReference>
<dbReference type="SMART" id="SM00490">
    <property type="entry name" value="HELICc"/>
    <property type="match status" value="1"/>
</dbReference>
<name>A0AAV1NNW6_SCOSC</name>
<dbReference type="SMART" id="SM00487">
    <property type="entry name" value="DEXDc"/>
    <property type="match status" value="1"/>
</dbReference>
<dbReference type="GO" id="GO:0016787">
    <property type="term" value="F:hydrolase activity"/>
    <property type="evidence" value="ECO:0007669"/>
    <property type="project" value="UniProtKB-KW"/>
</dbReference>
<keyword evidence="20" id="KW-1185">Reference proteome</keyword>
<keyword evidence="7" id="KW-0547">Nucleotide-binding</keyword>
<dbReference type="GO" id="GO:0039536">
    <property type="term" value="P:negative regulation of RIG-I signaling pathway"/>
    <property type="evidence" value="ECO:0007669"/>
    <property type="project" value="TreeGrafter"/>
</dbReference>
<dbReference type="AlphaFoldDB" id="A0AAV1NNW6"/>
<dbReference type="PANTHER" id="PTHR14074:SF7">
    <property type="entry name" value="ATP-DEPENDENT RNA HELICASE DHX58"/>
    <property type="match status" value="1"/>
</dbReference>
<dbReference type="GO" id="GO:0003727">
    <property type="term" value="F:single-stranded RNA binding"/>
    <property type="evidence" value="ECO:0007669"/>
    <property type="project" value="TreeGrafter"/>
</dbReference>
<evidence type="ECO:0000256" key="4">
    <source>
        <dbReference type="ARBA" id="ARBA00022490"/>
    </source>
</evidence>
<reference evidence="19 20" key="1">
    <citation type="submission" date="2024-01" db="EMBL/GenBank/DDBJ databases">
        <authorList>
            <person name="Alioto T."/>
            <person name="Alioto T."/>
            <person name="Gomez Garrido J."/>
        </authorList>
    </citation>
    <scope>NUCLEOTIDE SEQUENCE [LARGE SCALE GENOMIC DNA]</scope>
</reference>
<evidence type="ECO:0000256" key="15">
    <source>
        <dbReference type="ARBA" id="ARBA00049390"/>
    </source>
</evidence>
<evidence type="ECO:0000256" key="5">
    <source>
        <dbReference type="ARBA" id="ARBA00022588"/>
    </source>
</evidence>
<keyword evidence="6" id="KW-0479">Metal-binding</keyword>
<dbReference type="Gene3D" id="2.170.150.30">
    <property type="entry name" value="RIG-I-like receptor, C-terminal regulatory domain"/>
    <property type="match status" value="1"/>
</dbReference>
<evidence type="ECO:0000256" key="13">
    <source>
        <dbReference type="ARBA" id="ARBA00022884"/>
    </source>
</evidence>
<keyword evidence="4" id="KW-0963">Cytoplasm</keyword>
<dbReference type="GO" id="GO:0008270">
    <property type="term" value="F:zinc ion binding"/>
    <property type="evidence" value="ECO:0007669"/>
    <property type="project" value="TreeGrafter"/>
</dbReference>
<keyword evidence="8" id="KW-0378">Hydrolase</keyword>
<evidence type="ECO:0000313" key="19">
    <source>
        <dbReference type="EMBL" id="CAK6961256.1"/>
    </source>
</evidence>
<evidence type="ECO:0000259" key="17">
    <source>
        <dbReference type="PROSITE" id="PS51194"/>
    </source>
</evidence>
<evidence type="ECO:0000256" key="9">
    <source>
        <dbReference type="ARBA" id="ARBA00022806"/>
    </source>
</evidence>
<dbReference type="PROSITE" id="PS51789">
    <property type="entry name" value="RLR_CTR"/>
    <property type="match status" value="1"/>
</dbReference>
<dbReference type="PANTHER" id="PTHR14074">
    <property type="entry name" value="HELICASE WITH DEATH DOMAIN-RELATED"/>
    <property type="match status" value="1"/>
</dbReference>
<evidence type="ECO:0000256" key="12">
    <source>
        <dbReference type="ARBA" id="ARBA00022859"/>
    </source>
</evidence>
<evidence type="ECO:0000256" key="3">
    <source>
        <dbReference type="ARBA" id="ARBA00012552"/>
    </source>
</evidence>
<dbReference type="Pfam" id="PF11648">
    <property type="entry name" value="RIG-I_C-RD"/>
    <property type="match status" value="1"/>
</dbReference>
<evidence type="ECO:0000313" key="20">
    <source>
        <dbReference type="Proteomes" id="UP001314229"/>
    </source>
</evidence>
<evidence type="ECO:0000256" key="11">
    <source>
        <dbReference type="ARBA" id="ARBA00022840"/>
    </source>
</evidence>
<evidence type="ECO:0000256" key="2">
    <source>
        <dbReference type="ARBA" id="ARBA00006866"/>
    </source>
</evidence>
<evidence type="ECO:0000256" key="7">
    <source>
        <dbReference type="ARBA" id="ARBA00022741"/>
    </source>
</evidence>
<feature type="domain" description="Helicase C-terminal" evidence="17">
    <location>
        <begin position="429"/>
        <end position="595"/>
    </location>
</feature>
<comment type="caution">
    <text evidence="19">The sequence shown here is derived from an EMBL/GenBank/DDBJ whole genome shotgun (WGS) entry which is preliminary data.</text>
</comment>
<keyword evidence="12" id="KW-0391">Immunity</keyword>
<dbReference type="GO" id="GO:0005737">
    <property type="term" value="C:cytoplasm"/>
    <property type="evidence" value="ECO:0007669"/>
    <property type="project" value="UniProtKB-SubCell"/>
</dbReference>
<evidence type="ECO:0000256" key="1">
    <source>
        <dbReference type="ARBA" id="ARBA00004496"/>
    </source>
</evidence>
<evidence type="ECO:0000259" key="18">
    <source>
        <dbReference type="PROSITE" id="PS51789"/>
    </source>
</evidence>
<evidence type="ECO:0000259" key="16">
    <source>
        <dbReference type="PROSITE" id="PS51192"/>
    </source>
</evidence>
<comment type="catalytic activity">
    <reaction evidence="15">
        <text>ATP + H2O = ADP + phosphate + H(+)</text>
        <dbReference type="Rhea" id="RHEA:13065"/>
        <dbReference type="ChEBI" id="CHEBI:15377"/>
        <dbReference type="ChEBI" id="CHEBI:15378"/>
        <dbReference type="ChEBI" id="CHEBI:30616"/>
        <dbReference type="ChEBI" id="CHEBI:43474"/>
        <dbReference type="ChEBI" id="CHEBI:456216"/>
        <dbReference type="EC" id="3.6.4.13"/>
    </reaction>
    <physiologicalReaction direction="left-to-right" evidence="15">
        <dbReference type="Rhea" id="RHEA:13066"/>
    </physiologicalReaction>
</comment>
<dbReference type="Gene3D" id="1.20.1320.30">
    <property type="match status" value="1"/>
</dbReference>
<evidence type="ECO:0000256" key="10">
    <source>
        <dbReference type="ARBA" id="ARBA00022833"/>
    </source>
</evidence>
<evidence type="ECO:0000256" key="8">
    <source>
        <dbReference type="ARBA" id="ARBA00022801"/>
    </source>
</evidence>
<dbReference type="InterPro" id="IPR051363">
    <property type="entry name" value="RLR_Helicase"/>
</dbReference>
<dbReference type="GO" id="GO:0003724">
    <property type="term" value="F:RNA helicase activity"/>
    <property type="evidence" value="ECO:0007669"/>
    <property type="project" value="UniProtKB-EC"/>
</dbReference>
<gene>
    <name evidence="19" type="ORF">FSCOSCO3_A005884</name>
</gene>
<comment type="subcellular location">
    <subcellularLocation>
        <location evidence="1">Cytoplasm</location>
    </subcellularLocation>
</comment>
<dbReference type="InterPro" id="IPR006935">
    <property type="entry name" value="Helicase/UvrB_N"/>
</dbReference>
<evidence type="ECO:0000256" key="14">
    <source>
        <dbReference type="ARBA" id="ARBA00023118"/>
    </source>
</evidence>
<dbReference type="SUPFAM" id="SSF52540">
    <property type="entry name" value="P-loop containing nucleoside triphosphate hydrolases"/>
    <property type="match status" value="1"/>
</dbReference>
<dbReference type="EMBL" id="CAWUFR010000049">
    <property type="protein sequence ID" value="CAK6961256.1"/>
    <property type="molecule type" value="Genomic_DNA"/>
</dbReference>
<keyword evidence="11" id="KW-0067">ATP-binding</keyword>
<dbReference type="Gene3D" id="3.40.50.300">
    <property type="entry name" value="P-loop containing nucleotide triphosphate hydrolases"/>
    <property type="match status" value="2"/>
</dbReference>
<feature type="domain" description="RLR CTR" evidence="18">
    <location>
        <begin position="611"/>
        <end position="738"/>
    </location>
</feature>
<keyword evidence="10" id="KW-0862">Zinc</keyword>
<feature type="domain" description="Helicase ATP-binding" evidence="16">
    <location>
        <begin position="81"/>
        <end position="259"/>
    </location>
</feature>
<sequence>MRQLRTFSTLLTKHLSCEPHIKVYKYMRQLIANQFKTHQPTLVLTVVKGKLHKTHCSLSQLTGGECRMADFGLRSYQEEVVERALRRENIIIWLPTGGGKTRAAVYVAKKHLETTERATVVVLVNKVHLVEQHYSKEFKPHLDPKYKIEAVTGDSGQKDFFGKVVEKSHMVICTAQILFNALTNMEENKHVELSDITLLIIDECHHTHKEGVYNKIMRHYLEKKLKGERKLPQVLGLTASPGTGGAKILERAVEHVLQICANLDSAIVSTKNYIPELKEKVPRPFKSMDIVDKRPQDPFGDQLKSMMQMIHDFMPLPPDFRLRESGTQEYEADVVILEQTGVKEQNRILAQCALHLRQYNDALLINDTLRMMDAYRSLEEFYDIKGNNAKDGTDFFLVGLFQENQVELREIARNSQYENPKMGKLETVLLKQFGPDPESRGILFCKTRKSTHCLNDWVLNNRALRQAGIKAAVLIGAGSGISHMTQNEQTDTICKFRQGALNLLISTSVAEEGLDIPECNLVVRYGLLTNEIAQQQATGRARAQDSQYSVVAQRGGREVHREHINELLEELTGQAIAKVQEMSIHDFRTKINELQIQEVIGSKVANMHKKEKRGRFAASRVQLLCRNCFKSVASGSDIKLVENAHYVNVNPDFRKHYKVGGQVRIGKTFEDWEPGRTISCNDCNQDWGFEIKYRKIALLPNIAIKNFALETPEGTTPVKKWKDVSFTVEEFDFQEYIQDNFPDMTID</sequence>
<proteinExistence type="inferred from homology"/>
<evidence type="ECO:0000256" key="6">
    <source>
        <dbReference type="ARBA" id="ARBA00022723"/>
    </source>
</evidence>
<dbReference type="InterPro" id="IPR041204">
    <property type="entry name" value="RIG-I-like_C"/>
</dbReference>
<keyword evidence="14" id="KW-0051">Antiviral defense</keyword>
<organism evidence="19 20">
    <name type="scientific">Scomber scombrus</name>
    <name type="common">Atlantic mackerel</name>
    <name type="synonym">Scomber vernalis</name>
    <dbReference type="NCBI Taxonomy" id="13677"/>
    <lineage>
        <taxon>Eukaryota</taxon>
        <taxon>Metazoa</taxon>
        <taxon>Chordata</taxon>
        <taxon>Craniata</taxon>
        <taxon>Vertebrata</taxon>
        <taxon>Euteleostomi</taxon>
        <taxon>Actinopterygii</taxon>
        <taxon>Neopterygii</taxon>
        <taxon>Teleostei</taxon>
        <taxon>Neoteleostei</taxon>
        <taxon>Acanthomorphata</taxon>
        <taxon>Pelagiaria</taxon>
        <taxon>Scombriformes</taxon>
        <taxon>Scombridae</taxon>
        <taxon>Scomber</taxon>
    </lineage>
</organism>
<dbReference type="InterPro" id="IPR014001">
    <property type="entry name" value="Helicase_ATP-bd"/>
</dbReference>
<dbReference type="GO" id="GO:0002753">
    <property type="term" value="P:cytoplasmic pattern recognition receptor signaling pathway"/>
    <property type="evidence" value="ECO:0007669"/>
    <property type="project" value="TreeGrafter"/>
</dbReference>
<keyword evidence="5" id="KW-0399">Innate immunity</keyword>
<keyword evidence="13" id="KW-0694">RNA-binding</keyword>
<dbReference type="Proteomes" id="UP001314229">
    <property type="component" value="Unassembled WGS sequence"/>
</dbReference>
<dbReference type="PROSITE" id="PS51194">
    <property type="entry name" value="HELICASE_CTER"/>
    <property type="match status" value="1"/>
</dbReference>
<dbReference type="EC" id="3.6.4.13" evidence="3"/>
<dbReference type="GO" id="GO:0003677">
    <property type="term" value="F:DNA binding"/>
    <property type="evidence" value="ECO:0007669"/>
    <property type="project" value="InterPro"/>
</dbReference>
<dbReference type="InterPro" id="IPR001650">
    <property type="entry name" value="Helicase_C-like"/>
</dbReference>
<dbReference type="CDD" id="cd12090">
    <property type="entry name" value="MDA5_ID"/>
    <property type="match status" value="1"/>
</dbReference>
<dbReference type="InterPro" id="IPR038557">
    <property type="entry name" value="RLR_C_sf"/>
</dbReference>
<accession>A0AAV1NNW6</accession>
<dbReference type="Pfam" id="PF04851">
    <property type="entry name" value="ResIII"/>
    <property type="match status" value="1"/>
</dbReference>
<dbReference type="PROSITE" id="PS51192">
    <property type="entry name" value="HELICASE_ATP_BIND_1"/>
    <property type="match status" value="1"/>
</dbReference>
<dbReference type="Pfam" id="PF00271">
    <property type="entry name" value="Helicase_C"/>
    <property type="match status" value="1"/>
</dbReference>
<dbReference type="InterPro" id="IPR021673">
    <property type="entry name" value="RLR_CTR"/>
</dbReference>
<dbReference type="InterPro" id="IPR027417">
    <property type="entry name" value="P-loop_NTPase"/>
</dbReference>